<name>A0ABR0SWU8_9HYPO</name>
<keyword evidence="2" id="KW-0479">Metal-binding</keyword>
<reference evidence="6 7" key="1">
    <citation type="submission" date="2024-01" db="EMBL/GenBank/DDBJ databases">
        <title>Complete genome of Cladobotryum mycophilum ATHUM6906.</title>
        <authorList>
            <person name="Christinaki A.C."/>
            <person name="Myridakis A.I."/>
            <person name="Kouvelis V.N."/>
        </authorList>
    </citation>
    <scope>NUCLEOTIDE SEQUENCE [LARGE SCALE GENOMIC DNA]</scope>
    <source>
        <strain evidence="6 7">ATHUM6906</strain>
    </source>
</reference>
<dbReference type="Pfam" id="PF00962">
    <property type="entry name" value="A_deaminase"/>
    <property type="match status" value="1"/>
</dbReference>
<dbReference type="Gene3D" id="3.20.20.140">
    <property type="entry name" value="Metal-dependent hydrolases"/>
    <property type="match status" value="1"/>
</dbReference>
<feature type="domain" description="Adenosine deaminase" evidence="5">
    <location>
        <begin position="337"/>
        <end position="643"/>
    </location>
</feature>
<keyword evidence="7" id="KW-1185">Reference proteome</keyword>
<feature type="compositionally biased region" description="Basic residues" evidence="4">
    <location>
        <begin position="47"/>
        <end position="58"/>
    </location>
</feature>
<organism evidence="6 7">
    <name type="scientific">Cladobotryum mycophilum</name>
    <dbReference type="NCBI Taxonomy" id="491253"/>
    <lineage>
        <taxon>Eukaryota</taxon>
        <taxon>Fungi</taxon>
        <taxon>Dikarya</taxon>
        <taxon>Ascomycota</taxon>
        <taxon>Pezizomycotina</taxon>
        <taxon>Sordariomycetes</taxon>
        <taxon>Hypocreomycetidae</taxon>
        <taxon>Hypocreales</taxon>
        <taxon>Hypocreaceae</taxon>
        <taxon>Cladobotryum</taxon>
    </lineage>
</organism>
<dbReference type="SUPFAM" id="SSF51556">
    <property type="entry name" value="Metallo-dependent hydrolases"/>
    <property type="match status" value="1"/>
</dbReference>
<comment type="cofactor">
    <cofactor evidence="1">
        <name>Zn(2+)</name>
        <dbReference type="ChEBI" id="CHEBI:29105"/>
    </cofactor>
</comment>
<dbReference type="InterPro" id="IPR032466">
    <property type="entry name" value="Metal_Hydrolase"/>
</dbReference>
<evidence type="ECO:0000259" key="5">
    <source>
        <dbReference type="Pfam" id="PF00962"/>
    </source>
</evidence>
<dbReference type="Proteomes" id="UP001338125">
    <property type="component" value="Unassembled WGS sequence"/>
</dbReference>
<accession>A0ABR0SWU8</accession>
<dbReference type="InterPro" id="IPR001365">
    <property type="entry name" value="A_deaminase_dom"/>
</dbReference>
<feature type="compositionally biased region" description="Basic and acidic residues" evidence="4">
    <location>
        <begin position="59"/>
        <end position="78"/>
    </location>
</feature>
<gene>
    <name evidence="6" type="ORF">PT974_01929</name>
</gene>
<evidence type="ECO:0000256" key="2">
    <source>
        <dbReference type="ARBA" id="ARBA00022723"/>
    </source>
</evidence>
<dbReference type="PANTHER" id="PTHR11409:SF37">
    <property type="entry name" value="ADENOSINE DEAMINASE DOMAIN-CONTAINING PROTEIN"/>
    <property type="match status" value="1"/>
</dbReference>
<feature type="region of interest" description="Disordered" evidence="4">
    <location>
        <begin position="47"/>
        <end position="78"/>
    </location>
</feature>
<evidence type="ECO:0000256" key="1">
    <source>
        <dbReference type="ARBA" id="ARBA00001947"/>
    </source>
</evidence>
<protein>
    <submittedName>
        <fullName evidence="6">Cat eye syndrome critical region 1-like protein</fullName>
    </submittedName>
</protein>
<dbReference type="EMBL" id="JAVFKD010000002">
    <property type="protein sequence ID" value="KAK5996592.1"/>
    <property type="molecule type" value="Genomic_DNA"/>
</dbReference>
<evidence type="ECO:0000256" key="3">
    <source>
        <dbReference type="ARBA" id="ARBA00022801"/>
    </source>
</evidence>
<sequence length="669" mass="76975">MVSFTLTRNFEQRSSSRGFSLSHGATSAHLIISSSPPMGAILSVYRKHKHKAASKMPKHNQDHDLRPPKRSRTGDRPLTDQEAASKLIQAHDDDIESRRTEYPNMDLPERGTPTADLSGQLLNADPLKTVEEKYWKARQQIVQREDAVAFDFRCKAGASGLEERVDKIIRKLRDDDVDEVYNEARPRRGHGGQLHPRFEGDHFLSNLDLIKKTKIFDVVSMMPKGAHLHIHFNACLEPHVLLDIAKKMDRMFITSNFPLIPDGDYENYDRCEIQFSIMSSEKENPGNLFSPSYRSRQTMKFNEFLQQFPKHYSQETAENWLLRKLVFEEQETYGVLQTAAGAWEKFNGRTRMMKGLFNYERAYREYTRKCLEDFVRDGIQYAEIRPNFMMSNQLYTDDGKKTIDNRGIMKLIINEVKRFQKDMADKNQYFGGLKVIYCTPRAFKPEDVEAALEECLQFKIDWPEWIAGFDLVGEESKGNPIKKFVPQLLEFKRKCNKVGVDIPFLFHCGETLDVGADTDGNLVDALLLGSKRIGHGFALAKHPYIMQQMKAQNICLELCPISNEILGLTPRVGGHAMYPLLANNVHCTVSSDNGTLFRSSLSHDFYQVLVGKADMGLFGWKQLILWSLEHSCLGDEERTKMMHKWERLWDEFLRAVVHKYGEEPARGKL</sequence>
<evidence type="ECO:0000256" key="4">
    <source>
        <dbReference type="SAM" id="MobiDB-lite"/>
    </source>
</evidence>
<evidence type="ECO:0000313" key="6">
    <source>
        <dbReference type="EMBL" id="KAK5996592.1"/>
    </source>
</evidence>
<dbReference type="InterPro" id="IPR006330">
    <property type="entry name" value="Ado/ade_deaminase"/>
</dbReference>
<dbReference type="PANTHER" id="PTHR11409">
    <property type="entry name" value="ADENOSINE DEAMINASE"/>
    <property type="match status" value="1"/>
</dbReference>
<evidence type="ECO:0000313" key="7">
    <source>
        <dbReference type="Proteomes" id="UP001338125"/>
    </source>
</evidence>
<comment type="caution">
    <text evidence="6">The sequence shown here is derived from an EMBL/GenBank/DDBJ whole genome shotgun (WGS) entry which is preliminary data.</text>
</comment>
<proteinExistence type="predicted"/>
<keyword evidence="3" id="KW-0378">Hydrolase</keyword>